<feature type="domain" description="DNA-directed RNA polymerase RBP11-like dimerisation" evidence="6">
    <location>
        <begin position="14"/>
        <end position="85"/>
    </location>
</feature>
<keyword evidence="5" id="KW-0808">Transferase</keyword>
<name>A0A848DAL8_9EURY</name>
<dbReference type="Gene3D" id="3.30.1360.10">
    <property type="entry name" value="RNA polymerase, RBP11-like subunit"/>
    <property type="match status" value="1"/>
</dbReference>
<dbReference type="PANTHER" id="PTHR13946:SF28">
    <property type="entry name" value="DNA-DIRECTED RNA POLYMERASES I AND III SUBUNIT RPAC2"/>
    <property type="match status" value="1"/>
</dbReference>
<dbReference type="GO" id="GO:0000428">
    <property type="term" value="C:DNA-directed RNA polymerase complex"/>
    <property type="evidence" value="ECO:0007669"/>
    <property type="project" value="UniProtKB-KW"/>
</dbReference>
<dbReference type="GO" id="GO:0046983">
    <property type="term" value="F:protein dimerization activity"/>
    <property type="evidence" value="ECO:0007669"/>
    <property type="project" value="InterPro"/>
</dbReference>
<evidence type="ECO:0000256" key="2">
    <source>
        <dbReference type="ARBA" id="ARBA00022490"/>
    </source>
</evidence>
<comment type="subunit">
    <text evidence="5">Part of the RNA polymerase complex.</text>
</comment>
<dbReference type="Proteomes" id="UP000606580">
    <property type="component" value="Unassembled WGS sequence"/>
</dbReference>
<evidence type="ECO:0000256" key="5">
    <source>
        <dbReference type="HAMAP-Rule" id="MF_00261"/>
    </source>
</evidence>
<dbReference type="InterPro" id="IPR009025">
    <property type="entry name" value="RBP11-like_dimer"/>
</dbReference>
<dbReference type="HAMAP" id="MF_00261">
    <property type="entry name" value="RNApol_arch_Rpo11"/>
    <property type="match status" value="1"/>
</dbReference>
<comment type="similarity">
    <text evidence="4 5">Belongs to the archaeal Rpo11/eukaryotic RPB11/RPC19 RNA polymerase subunit family.</text>
</comment>
<dbReference type="GO" id="GO:0005737">
    <property type="term" value="C:cytoplasm"/>
    <property type="evidence" value="ECO:0007669"/>
    <property type="project" value="UniProtKB-SubCell"/>
</dbReference>
<keyword evidence="5" id="KW-0548">Nucleotidyltransferase</keyword>
<sequence>MEVRILSKTDTDLKLRIGGETHSLLNLLKNELLTNECVDVATYDIKHVTIGDPILFVRTADNHDPIEAVIEALENINNLCEEFKEAFNNSARDEIRTRGLL</sequence>
<dbReference type="InterPro" id="IPR022905">
    <property type="entry name" value="Rpo11-like"/>
</dbReference>
<keyword evidence="1 5" id="KW-0240">DNA-directed RNA polymerase</keyword>
<evidence type="ECO:0000256" key="1">
    <source>
        <dbReference type="ARBA" id="ARBA00022478"/>
    </source>
</evidence>
<dbReference type="GO" id="GO:0006351">
    <property type="term" value="P:DNA-templated transcription"/>
    <property type="evidence" value="ECO:0007669"/>
    <property type="project" value="UniProtKB-UniRule"/>
</dbReference>
<dbReference type="CDD" id="cd06927">
    <property type="entry name" value="RNAP_L"/>
    <property type="match status" value="1"/>
</dbReference>
<dbReference type="PROSITE" id="PS01154">
    <property type="entry name" value="RNA_POL_L_13KD"/>
    <property type="match status" value="1"/>
</dbReference>
<dbReference type="NCBIfam" id="NF002237">
    <property type="entry name" value="PRK01146.2-1"/>
    <property type="match status" value="1"/>
</dbReference>
<comment type="caution">
    <text evidence="7">The sequence shown here is derived from an EMBL/GenBank/DDBJ whole genome shotgun (WGS) entry which is preliminary data.</text>
</comment>
<comment type="catalytic activity">
    <reaction evidence="5">
        <text>RNA(n) + a ribonucleoside 5'-triphosphate = RNA(n+1) + diphosphate</text>
        <dbReference type="Rhea" id="RHEA:21248"/>
        <dbReference type="Rhea" id="RHEA-COMP:14527"/>
        <dbReference type="Rhea" id="RHEA-COMP:17342"/>
        <dbReference type="ChEBI" id="CHEBI:33019"/>
        <dbReference type="ChEBI" id="CHEBI:61557"/>
        <dbReference type="ChEBI" id="CHEBI:140395"/>
        <dbReference type="EC" id="2.7.7.6"/>
    </reaction>
</comment>
<dbReference type="GO" id="GO:0003899">
    <property type="term" value="F:DNA-directed RNA polymerase activity"/>
    <property type="evidence" value="ECO:0007669"/>
    <property type="project" value="UniProtKB-UniRule"/>
</dbReference>
<accession>A0A848DAL8</accession>
<dbReference type="SUPFAM" id="SSF55257">
    <property type="entry name" value="RBP11-like subunits of RNA polymerase"/>
    <property type="match status" value="1"/>
</dbReference>
<proteinExistence type="inferred from homology"/>
<dbReference type="Pfam" id="PF13656">
    <property type="entry name" value="RNA_pol_L_2"/>
    <property type="match status" value="1"/>
</dbReference>
<dbReference type="InterPro" id="IPR036603">
    <property type="entry name" value="RBP11-like"/>
</dbReference>
<organism evidence="7 8">
    <name type="scientific">Candidatus Ethanoperedens thermophilum</name>
    <dbReference type="NCBI Taxonomy" id="2766897"/>
    <lineage>
        <taxon>Archaea</taxon>
        <taxon>Methanobacteriati</taxon>
        <taxon>Methanobacteriota</taxon>
        <taxon>Stenosarchaea group</taxon>
        <taxon>Methanomicrobia</taxon>
        <taxon>Methanosarcinales</taxon>
        <taxon>Methanosarcinales incertae sedis</taxon>
        <taxon>GOM Arc I cluster</taxon>
        <taxon>Candidatus Ethanoperedens</taxon>
    </lineage>
</organism>
<comment type="subcellular location">
    <subcellularLocation>
        <location evidence="5">Cytoplasm</location>
    </subcellularLocation>
</comment>
<evidence type="ECO:0000256" key="3">
    <source>
        <dbReference type="ARBA" id="ARBA00023163"/>
    </source>
</evidence>
<protein>
    <recommendedName>
        <fullName evidence="5">DNA-directed RNA polymerase subunit Rpo11</fullName>
        <ecNumber evidence="5">2.7.7.6</ecNumber>
    </recommendedName>
    <alternativeName>
        <fullName evidence="5">DNA-directed RNA polymerase subunit L</fullName>
    </alternativeName>
</protein>
<gene>
    <name evidence="5" type="primary">rpo11</name>
    <name evidence="5" type="synonym">rpoL</name>
    <name evidence="7" type="ORF">GIS02_04170</name>
</gene>
<evidence type="ECO:0000259" key="6">
    <source>
        <dbReference type="Pfam" id="PF13656"/>
    </source>
</evidence>
<reference evidence="7" key="1">
    <citation type="journal article" date="2020" name="MBio">
        <title>'Candidatus Ethanoperedens,' a Thermophilic Genus of Archaea Mediating the Anaerobic Oxidation of Ethane.</title>
        <authorList>
            <person name="Hahn C.J."/>
            <person name="Laso-Perez R."/>
            <person name="Vulcano F."/>
            <person name="Vaziourakis K.M."/>
            <person name="Stokke R."/>
            <person name="Steen I.H."/>
            <person name="Teske A."/>
            <person name="Boetius A."/>
            <person name="Liebeke M."/>
            <person name="Amann R."/>
            <person name="Knittel K."/>
            <person name="Wegener G."/>
        </authorList>
    </citation>
    <scope>NUCLEOTIDE SEQUENCE</scope>
    <source>
        <strain evidence="7">GoM-Arc1-LC-WB58</strain>
    </source>
</reference>
<dbReference type="AlphaFoldDB" id="A0A848DAL8"/>
<keyword evidence="3 5" id="KW-0804">Transcription</keyword>
<dbReference type="InterPro" id="IPR008193">
    <property type="entry name" value="RNA_pol_Rpb11_13-16kDa_CS"/>
</dbReference>
<dbReference type="EC" id="2.7.7.6" evidence="5"/>
<evidence type="ECO:0000313" key="7">
    <source>
        <dbReference type="EMBL" id="NMG83384.1"/>
    </source>
</evidence>
<evidence type="ECO:0000313" key="8">
    <source>
        <dbReference type="Proteomes" id="UP000606580"/>
    </source>
</evidence>
<evidence type="ECO:0000256" key="4">
    <source>
        <dbReference type="ARBA" id="ARBA00025751"/>
    </source>
</evidence>
<keyword evidence="2 5" id="KW-0963">Cytoplasm</keyword>
<comment type="function">
    <text evidence="5">DNA-dependent RNA polymerase (RNAP) catalyzes the transcription of DNA into RNA using the four ribonucleoside triphosphates as substrates.</text>
</comment>
<dbReference type="EMBL" id="WNEG01000079">
    <property type="protein sequence ID" value="NMG83384.1"/>
    <property type="molecule type" value="Genomic_DNA"/>
</dbReference>
<dbReference type="PANTHER" id="PTHR13946">
    <property type="entry name" value="DNA-DIRECTED RNA POLYMERASE I,II,III"/>
    <property type="match status" value="1"/>
</dbReference>
<dbReference type="GO" id="GO:0003677">
    <property type="term" value="F:DNA binding"/>
    <property type="evidence" value="ECO:0007669"/>
    <property type="project" value="InterPro"/>
</dbReference>